<evidence type="ECO:0000313" key="3">
    <source>
        <dbReference type="Proteomes" id="UP000041254"/>
    </source>
</evidence>
<name>A0A0G4FK21_VITBC</name>
<proteinExistence type="predicted"/>
<keyword evidence="3" id="KW-1185">Reference proteome</keyword>
<feature type="chain" id="PRO_5005188881" evidence="1">
    <location>
        <begin position="31"/>
        <end position="235"/>
    </location>
</feature>
<feature type="signal peptide" evidence="1">
    <location>
        <begin position="1"/>
        <end position="30"/>
    </location>
</feature>
<reference evidence="2 3" key="1">
    <citation type="submission" date="2014-11" db="EMBL/GenBank/DDBJ databases">
        <authorList>
            <person name="Zhu J."/>
            <person name="Qi W."/>
            <person name="Song R."/>
        </authorList>
    </citation>
    <scope>NUCLEOTIDE SEQUENCE [LARGE SCALE GENOMIC DNA]</scope>
</reference>
<sequence length="235" mass="25441">MRSFVLSPAVMWLVVSLAAFPSWLVPLCAASGAGLLRPNTAPTLISANDTTAGAEKRRLHPPDVEYALTHTAGHVCSKDQFIPETGDCGGNPIPTIVINRGQIRIGVIEELPEGPFNADGVVAVASIGGDPVDQTGDDVMSVSVEVGDQDWLLPSSMGLRLSKSRVLMRRTMSTSWSRSTRARAALTASEYVFRAVECLEDEDCCDEGDPEECLEECNENFRCESFAEPGKRRRV</sequence>
<accession>A0A0G4FK21</accession>
<keyword evidence="1" id="KW-0732">Signal</keyword>
<dbReference type="PhylomeDB" id="A0A0G4FK21"/>
<evidence type="ECO:0000256" key="1">
    <source>
        <dbReference type="SAM" id="SignalP"/>
    </source>
</evidence>
<gene>
    <name evidence="2" type="ORF">Vbra_5914</name>
</gene>
<dbReference type="AlphaFoldDB" id="A0A0G4FK21"/>
<dbReference type="Proteomes" id="UP000041254">
    <property type="component" value="Unassembled WGS sequence"/>
</dbReference>
<dbReference type="InParanoid" id="A0A0G4FK21"/>
<evidence type="ECO:0000313" key="2">
    <source>
        <dbReference type="EMBL" id="CEM14059.1"/>
    </source>
</evidence>
<organism evidence="2 3">
    <name type="scientific">Vitrella brassicaformis (strain CCMP3155)</name>
    <dbReference type="NCBI Taxonomy" id="1169540"/>
    <lineage>
        <taxon>Eukaryota</taxon>
        <taxon>Sar</taxon>
        <taxon>Alveolata</taxon>
        <taxon>Colpodellida</taxon>
        <taxon>Vitrellaceae</taxon>
        <taxon>Vitrella</taxon>
    </lineage>
</organism>
<dbReference type="EMBL" id="CDMY01000452">
    <property type="protein sequence ID" value="CEM14059.1"/>
    <property type="molecule type" value="Genomic_DNA"/>
</dbReference>
<dbReference type="VEuPathDB" id="CryptoDB:Vbra_5914"/>
<protein>
    <submittedName>
        <fullName evidence="2">Uncharacterized protein</fullName>
    </submittedName>
</protein>